<name>A0A8J5M374_9STRA</name>
<dbReference type="InterPro" id="IPR045257">
    <property type="entry name" value="E2/Pdx1"/>
</dbReference>
<evidence type="ECO:0000313" key="2">
    <source>
        <dbReference type="EMBL" id="KAG6962567.1"/>
    </source>
</evidence>
<dbReference type="EMBL" id="JAENGY010000454">
    <property type="protein sequence ID" value="KAG6962567.1"/>
    <property type="molecule type" value="Genomic_DNA"/>
</dbReference>
<gene>
    <name evidence="2" type="ORF">JG688_00008538</name>
</gene>
<dbReference type="AlphaFoldDB" id="A0A8J5M374"/>
<dbReference type="Proteomes" id="UP000709295">
    <property type="component" value="Unassembled WGS sequence"/>
</dbReference>
<organism evidence="2 3">
    <name type="scientific">Phytophthora aleatoria</name>
    <dbReference type="NCBI Taxonomy" id="2496075"/>
    <lineage>
        <taxon>Eukaryota</taxon>
        <taxon>Sar</taxon>
        <taxon>Stramenopiles</taxon>
        <taxon>Oomycota</taxon>
        <taxon>Peronosporomycetes</taxon>
        <taxon>Peronosporales</taxon>
        <taxon>Peronosporaceae</taxon>
        <taxon>Phytophthora</taxon>
    </lineage>
</organism>
<dbReference type="PANTHER" id="PTHR23151">
    <property type="entry name" value="DIHYDROLIPOAMIDE ACETYL/SUCCINYL-TRANSFERASE-RELATED"/>
    <property type="match status" value="1"/>
</dbReference>
<protein>
    <recommendedName>
        <fullName evidence="1">Lipoyl-binding domain-containing protein</fullName>
    </recommendedName>
</protein>
<dbReference type="InterPro" id="IPR000089">
    <property type="entry name" value="Biotin_lipoyl"/>
</dbReference>
<reference evidence="2" key="1">
    <citation type="submission" date="2021-01" db="EMBL/GenBank/DDBJ databases">
        <title>Phytophthora aleatoria, a newly-described species from Pinus radiata is distinct from Phytophthora cactorum isolates based on comparative genomics.</title>
        <authorList>
            <person name="Mcdougal R."/>
            <person name="Panda P."/>
            <person name="Williams N."/>
            <person name="Studholme D.J."/>
        </authorList>
    </citation>
    <scope>NUCLEOTIDE SEQUENCE</scope>
    <source>
        <strain evidence="2">NZFS 4037</strain>
    </source>
</reference>
<dbReference type="GO" id="GO:0005739">
    <property type="term" value="C:mitochondrion"/>
    <property type="evidence" value="ECO:0007669"/>
    <property type="project" value="TreeGrafter"/>
</dbReference>
<proteinExistence type="predicted"/>
<accession>A0A8J5M374</accession>
<feature type="non-terminal residue" evidence="2">
    <location>
        <position position="1"/>
    </location>
</feature>
<dbReference type="Pfam" id="PF00364">
    <property type="entry name" value="Biotin_lipoyl"/>
    <property type="match status" value="1"/>
</dbReference>
<keyword evidence="3" id="KW-1185">Reference proteome</keyword>
<dbReference type="GO" id="GO:0006086">
    <property type="term" value="P:pyruvate decarboxylation to acetyl-CoA"/>
    <property type="evidence" value="ECO:0007669"/>
    <property type="project" value="InterPro"/>
</dbReference>
<dbReference type="GO" id="GO:0045254">
    <property type="term" value="C:pyruvate dehydrogenase complex"/>
    <property type="evidence" value="ECO:0007669"/>
    <property type="project" value="InterPro"/>
</dbReference>
<comment type="caution">
    <text evidence="2">The sequence shown here is derived from an EMBL/GenBank/DDBJ whole genome shotgun (WGS) entry which is preliminary data.</text>
</comment>
<evidence type="ECO:0000259" key="1">
    <source>
        <dbReference type="Pfam" id="PF00364"/>
    </source>
</evidence>
<feature type="domain" description="Lipoyl-binding" evidence="1">
    <location>
        <begin position="91"/>
        <end position="152"/>
    </location>
</feature>
<dbReference type="PANTHER" id="PTHR23151:SF90">
    <property type="entry name" value="DIHYDROLIPOYLLYSINE-RESIDUE ACETYLTRANSFERASE COMPONENT OF PYRUVATE DEHYDROGENASE COMPLEX, MITOCHONDRIAL-RELATED"/>
    <property type="match status" value="1"/>
</dbReference>
<sequence>FLSSHLIDSLKFRQTIMLRLTTRALAAHGKRSVALAARHTRANVLRPLALFSTDSGETHSEEEHKQVNLPSHIKFRMPDLDFKEVGSGAGDTTLTKWYVQEGAVVKDSTHMCEIDTPDLCFQLESGDEGFIARLLVNEGSSNVAPGQPLAIIVPTEEDIEPFVKVLKENPRCIEGYAELTSADQVAAAEVAATSSAAPATESAASSDVLRMLNKLHKEGLFEDEKALKMLKSLARKNDEQLLTTYKASYEDGVLEEAAFDKDFFVENALELAEEAGTASTDPNAN</sequence>
<evidence type="ECO:0000313" key="3">
    <source>
        <dbReference type="Proteomes" id="UP000709295"/>
    </source>
</evidence>